<protein>
    <submittedName>
        <fullName evidence="3">TPR repeat-containing protein</fullName>
    </submittedName>
</protein>
<keyword evidence="4" id="KW-1185">Reference proteome</keyword>
<reference evidence="3 4" key="1">
    <citation type="journal article" date="2021" name="Hortic Res">
        <title>The domestication of Cucurbita argyrosperma as revealed by the genome of its wild relative.</title>
        <authorList>
            <person name="Barrera-Redondo J."/>
            <person name="Sanchez-de la Vega G."/>
            <person name="Aguirre-Liguori J.A."/>
            <person name="Castellanos-Morales G."/>
            <person name="Gutierrez-Guerrero Y.T."/>
            <person name="Aguirre-Dugua X."/>
            <person name="Aguirre-Planter E."/>
            <person name="Tenaillon M.I."/>
            <person name="Lira-Saade R."/>
            <person name="Eguiarte L.E."/>
        </authorList>
    </citation>
    <scope>NUCLEOTIDE SEQUENCE [LARGE SCALE GENOMIC DNA]</scope>
    <source>
        <strain evidence="3">JBR-2021</strain>
    </source>
</reference>
<dbReference type="EMBL" id="JAGKQH010000006">
    <property type="protein sequence ID" value="KAG6596935.1"/>
    <property type="molecule type" value="Genomic_DNA"/>
</dbReference>
<dbReference type="PANTHER" id="PTHR45081:SF1">
    <property type="entry name" value="EF HAND FAMILY PROTEIN, PUTATIVE, EXPRESSED-RELATED"/>
    <property type="match status" value="1"/>
</dbReference>
<feature type="compositionally biased region" description="Basic and acidic residues" evidence="2">
    <location>
        <begin position="1"/>
        <end position="10"/>
    </location>
</feature>
<evidence type="ECO:0000313" key="4">
    <source>
        <dbReference type="Proteomes" id="UP000685013"/>
    </source>
</evidence>
<comment type="caution">
    <text evidence="3">The sequence shown here is derived from an EMBL/GenBank/DDBJ whole genome shotgun (WGS) entry which is preliminary data.</text>
</comment>
<evidence type="ECO:0000256" key="1">
    <source>
        <dbReference type="PROSITE-ProRule" id="PRU00339"/>
    </source>
</evidence>
<dbReference type="AlphaFoldDB" id="A0AAV6NHU4"/>
<name>A0AAV6NHU4_9ROSI</name>
<evidence type="ECO:0000256" key="2">
    <source>
        <dbReference type="SAM" id="MobiDB-lite"/>
    </source>
</evidence>
<sequence length="310" mass="35182">MGLKKSEDCKLSALEHGGDGSDHEFSGEPALSHGSEEIGKICMTKRKKDLDEGNLDLRLESINPQLSSCALNEDEEKKKARLMRNRESMHSTIAELNSKISYVMTENAGLRQQLSGSGMCQPPPPATIPVVNDIFGNVEGVPGTLAFVGDRLYNQNRGRGLRVSKYSNLSRENSDTLNLLIWTSSELFEKRVFWEEFDHDYASFLKELGVLRTRADRTRSRGVAFHGHMTIGRVLYEHQLFKEALVSFKRACELQPTDVRPHFRARNCLYVLGKYKEAKEEFLLALEAAEAKGNQWEYLLLFFVLHILEL</sequence>
<feature type="non-terminal residue" evidence="3">
    <location>
        <position position="1"/>
    </location>
</feature>
<dbReference type="PROSITE" id="PS50005">
    <property type="entry name" value="TPR"/>
    <property type="match status" value="1"/>
</dbReference>
<dbReference type="GO" id="GO:0005886">
    <property type="term" value="C:plasma membrane"/>
    <property type="evidence" value="ECO:0007669"/>
    <property type="project" value="TreeGrafter"/>
</dbReference>
<keyword evidence="1" id="KW-0802">TPR repeat</keyword>
<dbReference type="Proteomes" id="UP000685013">
    <property type="component" value="Chromosome 6"/>
</dbReference>
<feature type="region of interest" description="Disordered" evidence="2">
    <location>
        <begin position="1"/>
        <end position="34"/>
    </location>
</feature>
<feature type="repeat" description="TPR" evidence="1">
    <location>
        <begin position="225"/>
        <end position="258"/>
    </location>
</feature>
<accession>A0AAV6NHU4</accession>
<proteinExistence type="predicted"/>
<evidence type="ECO:0000313" key="3">
    <source>
        <dbReference type="EMBL" id="KAG6596935.1"/>
    </source>
</evidence>
<feature type="compositionally biased region" description="Basic and acidic residues" evidence="2">
    <location>
        <begin position="16"/>
        <end position="26"/>
    </location>
</feature>
<dbReference type="InterPro" id="IPR019734">
    <property type="entry name" value="TPR_rpt"/>
</dbReference>
<organism evidence="3 4">
    <name type="scientific">Cucurbita argyrosperma subsp. sororia</name>
    <dbReference type="NCBI Taxonomy" id="37648"/>
    <lineage>
        <taxon>Eukaryota</taxon>
        <taxon>Viridiplantae</taxon>
        <taxon>Streptophyta</taxon>
        <taxon>Embryophyta</taxon>
        <taxon>Tracheophyta</taxon>
        <taxon>Spermatophyta</taxon>
        <taxon>Magnoliopsida</taxon>
        <taxon>eudicotyledons</taxon>
        <taxon>Gunneridae</taxon>
        <taxon>Pentapetalae</taxon>
        <taxon>rosids</taxon>
        <taxon>fabids</taxon>
        <taxon>Cucurbitales</taxon>
        <taxon>Cucurbitaceae</taxon>
        <taxon>Cucurbiteae</taxon>
        <taxon>Cucurbita</taxon>
    </lineage>
</organism>
<dbReference type="PANTHER" id="PTHR45081">
    <property type="entry name" value="EF HAND FAMILY PROTEIN, PUTATIVE, EXPRESSED-RELATED"/>
    <property type="match status" value="1"/>
</dbReference>
<gene>
    <name evidence="3" type="ORF">SDJN03_10115</name>
</gene>